<dbReference type="Proteomes" id="UP001424741">
    <property type="component" value="Unassembled WGS sequence"/>
</dbReference>
<keyword evidence="1" id="KW-0812">Transmembrane</keyword>
<gene>
    <name evidence="2" type="ORF">Rhal01_01301</name>
</gene>
<sequence length="125" mass="14300">MPHRHPHPDPCLQENLDASRAFLQHSSLRGARTKKYFTLGGIIAWSPLFLPLIGLSSFLPEHYYRYSTITAFVICVCAIVRSSKLPANLTHCENCHSAWQKENHEDVDYYVCHPCQTYFKGGDFS</sequence>
<keyword evidence="1" id="KW-1133">Transmembrane helix</keyword>
<comment type="caution">
    <text evidence="2">The sequence shown here is derived from an EMBL/GenBank/DDBJ whole genome shotgun (WGS) entry which is preliminary data.</text>
</comment>
<feature type="transmembrane region" description="Helical" evidence="1">
    <location>
        <begin position="63"/>
        <end position="80"/>
    </location>
</feature>
<accession>A0ABP9UZK7</accession>
<evidence type="ECO:0000313" key="3">
    <source>
        <dbReference type="Proteomes" id="UP001424741"/>
    </source>
</evidence>
<name>A0ABP9UZK7_9BACT</name>
<dbReference type="EMBL" id="BAABRL010000003">
    <property type="protein sequence ID" value="GAA5495129.1"/>
    <property type="molecule type" value="Genomic_DNA"/>
</dbReference>
<organism evidence="2 3">
    <name type="scientific">Rubritalea halochordaticola</name>
    <dbReference type="NCBI Taxonomy" id="714537"/>
    <lineage>
        <taxon>Bacteria</taxon>
        <taxon>Pseudomonadati</taxon>
        <taxon>Verrucomicrobiota</taxon>
        <taxon>Verrucomicrobiia</taxon>
        <taxon>Verrucomicrobiales</taxon>
        <taxon>Rubritaleaceae</taxon>
        <taxon>Rubritalea</taxon>
    </lineage>
</organism>
<evidence type="ECO:0000256" key="1">
    <source>
        <dbReference type="SAM" id="Phobius"/>
    </source>
</evidence>
<evidence type="ECO:0008006" key="4">
    <source>
        <dbReference type="Google" id="ProtNLM"/>
    </source>
</evidence>
<keyword evidence="3" id="KW-1185">Reference proteome</keyword>
<reference evidence="2 3" key="1">
    <citation type="submission" date="2024-02" db="EMBL/GenBank/DDBJ databases">
        <title>Rubritalea halochordaticola NBRC 107102.</title>
        <authorList>
            <person name="Ichikawa N."/>
            <person name="Katano-Makiyama Y."/>
            <person name="Hidaka K."/>
        </authorList>
    </citation>
    <scope>NUCLEOTIDE SEQUENCE [LARGE SCALE GENOMIC DNA]</scope>
    <source>
        <strain evidence="2 3">NBRC 107102</strain>
    </source>
</reference>
<protein>
    <recommendedName>
        <fullName evidence="4">GATA-type domain-containing protein</fullName>
    </recommendedName>
</protein>
<evidence type="ECO:0000313" key="2">
    <source>
        <dbReference type="EMBL" id="GAA5495129.1"/>
    </source>
</evidence>
<keyword evidence="1" id="KW-0472">Membrane</keyword>
<proteinExistence type="predicted"/>
<feature type="transmembrane region" description="Helical" evidence="1">
    <location>
        <begin position="36"/>
        <end position="57"/>
    </location>
</feature>